<gene>
    <name evidence="2" type="ORF">MZO42_02230</name>
</gene>
<dbReference type="InterPro" id="IPR030972">
    <property type="entry name" value="UrcA_uranyl"/>
</dbReference>
<reference evidence="2" key="1">
    <citation type="submission" date="2022-04" db="EMBL/GenBank/DDBJ databases">
        <title>Tomato heritable bacteria conferring resistance against bacterial wilt.</title>
        <authorList>
            <person name="Yin J."/>
        </authorList>
    </citation>
    <scope>NUCLEOTIDE SEQUENCE</scope>
    <source>
        <strain evidence="2">Cra20</strain>
    </source>
</reference>
<comment type="caution">
    <text evidence="2">The sequence shown here is derived from an EMBL/GenBank/DDBJ whole genome shotgun (WGS) entry which is preliminary data.</text>
</comment>
<accession>A0ABU3MYX5</accession>
<feature type="chain" id="PRO_5046039856" evidence="1">
    <location>
        <begin position="19"/>
        <end position="104"/>
    </location>
</feature>
<evidence type="ECO:0000313" key="2">
    <source>
        <dbReference type="EMBL" id="MDT8757504.1"/>
    </source>
</evidence>
<proteinExistence type="predicted"/>
<name>A0ABU3MYX5_9SPHN</name>
<keyword evidence="1" id="KW-0732">Signal</keyword>
<organism evidence="2">
    <name type="scientific">Sphingomonas psychrotolerans</name>
    <dbReference type="NCBI Taxonomy" id="1327635"/>
    <lineage>
        <taxon>Bacteria</taxon>
        <taxon>Pseudomonadati</taxon>
        <taxon>Pseudomonadota</taxon>
        <taxon>Alphaproteobacteria</taxon>
        <taxon>Sphingomonadales</taxon>
        <taxon>Sphingomonadaceae</taxon>
        <taxon>Sphingomonas</taxon>
    </lineage>
</organism>
<sequence length="104" mass="11152">MLNSLTFLALLAASAPQAVPAGAPATRHVRTADLDLSRPSGRAELDRRLARAVERVCPTRQIGESTRSLAGLRCRAETQERIAAQRSRVLAQATASTQLSSSDR</sequence>
<feature type="signal peptide" evidence="1">
    <location>
        <begin position="1"/>
        <end position="18"/>
    </location>
</feature>
<protein>
    <submittedName>
        <fullName evidence="2">UrcA family protein</fullName>
    </submittedName>
</protein>
<dbReference type="EMBL" id="JALMLT010000001">
    <property type="protein sequence ID" value="MDT8757504.1"/>
    <property type="molecule type" value="Genomic_DNA"/>
</dbReference>
<dbReference type="NCBIfam" id="TIGR04433">
    <property type="entry name" value="UrcA_uranyl"/>
    <property type="match status" value="1"/>
</dbReference>
<evidence type="ECO:0000256" key="1">
    <source>
        <dbReference type="SAM" id="SignalP"/>
    </source>
</evidence>